<gene>
    <name evidence="2" type="ORF">HETIRDRAFT_410721</name>
</gene>
<dbReference type="GeneID" id="20672892"/>
<reference evidence="2 3" key="1">
    <citation type="journal article" date="2012" name="New Phytol.">
        <title>Insight into trade-off between wood decay and parasitism from the genome of a fungal forest pathogen.</title>
        <authorList>
            <person name="Olson A."/>
            <person name="Aerts A."/>
            <person name="Asiegbu F."/>
            <person name="Belbahri L."/>
            <person name="Bouzid O."/>
            <person name="Broberg A."/>
            <person name="Canback B."/>
            <person name="Coutinho P.M."/>
            <person name="Cullen D."/>
            <person name="Dalman K."/>
            <person name="Deflorio G."/>
            <person name="van Diepen L.T."/>
            <person name="Dunand C."/>
            <person name="Duplessis S."/>
            <person name="Durling M."/>
            <person name="Gonthier P."/>
            <person name="Grimwood J."/>
            <person name="Fossdal C.G."/>
            <person name="Hansson D."/>
            <person name="Henrissat B."/>
            <person name="Hietala A."/>
            <person name="Himmelstrand K."/>
            <person name="Hoffmeister D."/>
            <person name="Hogberg N."/>
            <person name="James T.Y."/>
            <person name="Karlsson M."/>
            <person name="Kohler A."/>
            <person name="Kues U."/>
            <person name="Lee Y.H."/>
            <person name="Lin Y.C."/>
            <person name="Lind M."/>
            <person name="Lindquist E."/>
            <person name="Lombard V."/>
            <person name="Lucas S."/>
            <person name="Lunden K."/>
            <person name="Morin E."/>
            <person name="Murat C."/>
            <person name="Park J."/>
            <person name="Raffaello T."/>
            <person name="Rouze P."/>
            <person name="Salamov A."/>
            <person name="Schmutz J."/>
            <person name="Solheim H."/>
            <person name="Stahlberg J."/>
            <person name="Velez H."/>
            <person name="de Vries R.P."/>
            <person name="Wiebenga A."/>
            <person name="Woodward S."/>
            <person name="Yakovlev I."/>
            <person name="Garbelotto M."/>
            <person name="Martin F."/>
            <person name="Grigoriev I.V."/>
            <person name="Stenlid J."/>
        </authorList>
    </citation>
    <scope>NUCLEOTIDE SEQUENCE [LARGE SCALE GENOMIC DNA]</scope>
    <source>
        <strain evidence="2 3">TC 32-1</strain>
    </source>
</reference>
<feature type="region of interest" description="Disordered" evidence="1">
    <location>
        <begin position="30"/>
        <end position="55"/>
    </location>
</feature>
<feature type="compositionally biased region" description="Basic residues" evidence="1">
    <location>
        <begin position="43"/>
        <end position="55"/>
    </location>
</feature>
<evidence type="ECO:0000313" key="3">
    <source>
        <dbReference type="Proteomes" id="UP000030671"/>
    </source>
</evidence>
<dbReference type="RefSeq" id="XP_009549067.1">
    <property type="nucleotide sequence ID" value="XM_009550772.1"/>
</dbReference>
<dbReference type="EMBL" id="KI925461">
    <property type="protein sequence ID" value="ETW78756.1"/>
    <property type="molecule type" value="Genomic_DNA"/>
</dbReference>
<keyword evidence="3" id="KW-1185">Reference proteome</keyword>
<evidence type="ECO:0000313" key="2">
    <source>
        <dbReference type="EMBL" id="ETW78756.1"/>
    </source>
</evidence>
<dbReference type="Proteomes" id="UP000030671">
    <property type="component" value="Unassembled WGS sequence"/>
</dbReference>
<dbReference type="AlphaFoldDB" id="W4K0V8"/>
<protein>
    <submittedName>
        <fullName evidence="2">Uncharacterized protein</fullName>
    </submittedName>
</protein>
<dbReference type="InParanoid" id="W4K0V8"/>
<evidence type="ECO:0000256" key="1">
    <source>
        <dbReference type="SAM" id="MobiDB-lite"/>
    </source>
</evidence>
<name>W4K0V8_HETIT</name>
<organism evidence="2 3">
    <name type="scientific">Heterobasidion irregulare (strain TC 32-1)</name>
    <dbReference type="NCBI Taxonomy" id="747525"/>
    <lineage>
        <taxon>Eukaryota</taxon>
        <taxon>Fungi</taxon>
        <taxon>Dikarya</taxon>
        <taxon>Basidiomycota</taxon>
        <taxon>Agaricomycotina</taxon>
        <taxon>Agaricomycetes</taxon>
        <taxon>Russulales</taxon>
        <taxon>Bondarzewiaceae</taxon>
        <taxon>Heterobasidion</taxon>
        <taxon>Heterobasidion annosum species complex</taxon>
    </lineage>
</organism>
<feature type="compositionally biased region" description="Basic and acidic residues" evidence="1">
    <location>
        <begin position="31"/>
        <end position="42"/>
    </location>
</feature>
<accession>W4K0V8</accession>
<dbReference type="KEGG" id="hir:HETIRDRAFT_410721"/>
<dbReference type="HOGENOM" id="CLU_3032616_0_0_1"/>
<sequence>MLEFALELYHVGREGAGKPPGVMMLRVGSTARREARESESGKVRRGATHLRRARG</sequence>
<proteinExistence type="predicted"/>